<accession>A0A4P2PZM1</accession>
<protein>
    <submittedName>
        <fullName evidence="2">Uncharacterized protein</fullName>
    </submittedName>
</protein>
<gene>
    <name evidence="2" type="ORF">SOCEGT47_028780</name>
</gene>
<dbReference type="Proteomes" id="UP000295781">
    <property type="component" value="Chromosome"/>
</dbReference>
<reference evidence="2 3" key="1">
    <citation type="submission" date="2015-09" db="EMBL/GenBank/DDBJ databases">
        <title>Sorangium comparison.</title>
        <authorList>
            <person name="Zaburannyi N."/>
            <person name="Bunk B."/>
            <person name="Overmann J."/>
            <person name="Mueller R."/>
        </authorList>
    </citation>
    <scope>NUCLEOTIDE SEQUENCE [LARGE SCALE GENOMIC DNA]</scope>
    <source>
        <strain evidence="2 3">So ceGT47</strain>
    </source>
</reference>
<feature type="compositionally biased region" description="Basic residues" evidence="1">
    <location>
        <begin position="1"/>
        <end position="13"/>
    </location>
</feature>
<evidence type="ECO:0000313" key="3">
    <source>
        <dbReference type="Proteomes" id="UP000295781"/>
    </source>
</evidence>
<evidence type="ECO:0000256" key="1">
    <source>
        <dbReference type="SAM" id="MobiDB-lite"/>
    </source>
</evidence>
<name>A0A4P2PZM1_SORCE</name>
<feature type="compositionally biased region" description="Basic and acidic residues" evidence="1">
    <location>
        <begin position="30"/>
        <end position="41"/>
    </location>
</feature>
<organism evidence="2 3">
    <name type="scientific">Sorangium cellulosum</name>
    <name type="common">Polyangium cellulosum</name>
    <dbReference type="NCBI Taxonomy" id="56"/>
    <lineage>
        <taxon>Bacteria</taxon>
        <taxon>Pseudomonadati</taxon>
        <taxon>Myxococcota</taxon>
        <taxon>Polyangia</taxon>
        <taxon>Polyangiales</taxon>
        <taxon>Polyangiaceae</taxon>
        <taxon>Sorangium</taxon>
    </lineage>
</organism>
<feature type="region of interest" description="Disordered" evidence="1">
    <location>
        <begin position="1"/>
        <end position="47"/>
    </location>
</feature>
<dbReference type="AlphaFoldDB" id="A0A4P2PZM1"/>
<evidence type="ECO:0000313" key="2">
    <source>
        <dbReference type="EMBL" id="AUX22377.1"/>
    </source>
</evidence>
<dbReference type="EMBL" id="CP012670">
    <property type="protein sequence ID" value="AUX22377.1"/>
    <property type="molecule type" value="Genomic_DNA"/>
</dbReference>
<sequence length="47" mass="5171">MPTAKRGARRGAARRTGNPSTWAWRYCGRSGREANRHDAKGAKKSGK</sequence>
<proteinExistence type="predicted"/>